<dbReference type="InterPro" id="IPR036291">
    <property type="entry name" value="NAD(P)-bd_dom_sf"/>
</dbReference>
<dbReference type="InterPro" id="IPR013099">
    <property type="entry name" value="K_chnl_dom"/>
</dbReference>
<feature type="transmembrane region" description="Helical" evidence="2">
    <location>
        <begin position="13"/>
        <end position="35"/>
    </location>
</feature>
<keyword evidence="2" id="KW-0812">Transmembrane</keyword>
<dbReference type="Gene3D" id="3.40.50.720">
    <property type="entry name" value="NAD(P)-binding Rossmann-like Domain"/>
    <property type="match status" value="1"/>
</dbReference>
<comment type="subcellular location">
    <subcellularLocation>
        <location evidence="1">Cell membrane</location>
        <topology evidence="1">Multi-pass membrane protein</topology>
    </subcellularLocation>
</comment>
<evidence type="ECO:0000256" key="1">
    <source>
        <dbReference type="ARBA" id="ARBA00004651"/>
    </source>
</evidence>
<feature type="transmembrane region" description="Helical" evidence="2">
    <location>
        <begin position="47"/>
        <end position="65"/>
    </location>
</feature>
<evidence type="ECO:0000313" key="4">
    <source>
        <dbReference type="EMBL" id="ANX13378.1"/>
    </source>
</evidence>
<keyword evidence="2" id="KW-0472">Membrane</keyword>
<protein>
    <recommendedName>
        <fullName evidence="3">RCK N-terminal domain-containing protein</fullName>
    </recommendedName>
</protein>
<dbReference type="Gene3D" id="1.10.287.70">
    <property type="match status" value="1"/>
</dbReference>
<dbReference type="GO" id="GO:0006813">
    <property type="term" value="P:potassium ion transport"/>
    <property type="evidence" value="ECO:0007669"/>
    <property type="project" value="InterPro"/>
</dbReference>
<dbReference type="STRING" id="255247.ABE41_015320"/>
<dbReference type="EMBL" id="CP016761">
    <property type="protein sequence ID" value="ANX13378.1"/>
    <property type="molecule type" value="Genomic_DNA"/>
</dbReference>
<keyword evidence="5" id="KW-1185">Reference proteome</keyword>
<dbReference type="RefSeq" id="WP_066292100.1">
    <property type="nucleotide sequence ID" value="NZ_CP016761.1"/>
</dbReference>
<evidence type="ECO:0000256" key="2">
    <source>
        <dbReference type="SAM" id="Phobius"/>
    </source>
</evidence>
<feature type="domain" description="RCK N-terminal" evidence="3">
    <location>
        <begin position="112"/>
        <end position="240"/>
    </location>
</feature>
<dbReference type="OrthoDB" id="9785285at2"/>
<dbReference type="KEGG" id="far:ABE41_015320"/>
<feature type="transmembrane region" description="Helical" evidence="2">
    <location>
        <begin position="71"/>
        <end position="96"/>
    </location>
</feature>
<proteinExistence type="predicted"/>
<organism evidence="4 5">
    <name type="scientific">Fictibacillus arsenicus</name>
    <dbReference type="NCBI Taxonomy" id="255247"/>
    <lineage>
        <taxon>Bacteria</taxon>
        <taxon>Bacillati</taxon>
        <taxon>Bacillota</taxon>
        <taxon>Bacilli</taxon>
        <taxon>Bacillales</taxon>
        <taxon>Fictibacillaceae</taxon>
        <taxon>Fictibacillus</taxon>
    </lineage>
</organism>
<dbReference type="PANTHER" id="PTHR43833">
    <property type="entry name" value="POTASSIUM CHANNEL PROTEIN 2-RELATED-RELATED"/>
    <property type="match status" value="1"/>
</dbReference>
<name>A0A1B1Z7E0_9BACL</name>
<sequence>MLRIYHTYLRLPMLVRLGIILILILYSSAVLAHFFEKKTFPTIFEAFYWAVITAGTVGYGDYAPYTFEVRLLAILLVFLGGSFLAFSTIHFASAVVKKENRFFEGKNMYKNKDHFIIVGWNERARNTIYAIMESIETSEIVLIDDSLKSNPLYQEGVHFVQGKASEDQIWIKANIQKAQIVLITADDNLKESNADMNTIISILTARGLNERVLIHAEILTSEQTTNAIRAGANYIIQTSSLAANEMVNSLYNKLIQK</sequence>
<dbReference type="Proteomes" id="UP000077412">
    <property type="component" value="Chromosome"/>
</dbReference>
<dbReference type="Pfam" id="PF02254">
    <property type="entry name" value="TrkA_N"/>
    <property type="match status" value="1"/>
</dbReference>
<evidence type="ECO:0000259" key="3">
    <source>
        <dbReference type="PROSITE" id="PS51201"/>
    </source>
</evidence>
<dbReference type="GO" id="GO:0005886">
    <property type="term" value="C:plasma membrane"/>
    <property type="evidence" value="ECO:0007669"/>
    <property type="project" value="UniProtKB-SubCell"/>
</dbReference>
<keyword evidence="2" id="KW-1133">Transmembrane helix</keyword>
<dbReference type="InterPro" id="IPR050721">
    <property type="entry name" value="Trk_Ktr_HKT_K-transport"/>
</dbReference>
<dbReference type="AlphaFoldDB" id="A0A1B1Z7E0"/>
<accession>A0A1B1Z7E0</accession>
<dbReference type="SUPFAM" id="SSF81324">
    <property type="entry name" value="Voltage-gated potassium channels"/>
    <property type="match status" value="1"/>
</dbReference>
<dbReference type="InterPro" id="IPR003148">
    <property type="entry name" value="RCK_N"/>
</dbReference>
<reference evidence="4 5" key="1">
    <citation type="submission" date="2016-08" db="EMBL/GenBank/DDBJ databases">
        <title>Complete genome sequence of Fictibacillus arsenicus G25-54, a strain with toxicity to nematodes and a potential arsenic-resistance activity.</title>
        <authorList>
            <person name="Zheng Z."/>
        </authorList>
    </citation>
    <scope>NUCLEOTIDE SEQUENCE [LARGE SCALE GENOMIC DNA]</scope>
    <source>
        <strain evidence="4 5">G25-54</strain>
    </source>
</reference>
<dbReference type="Pfam" id="PF07885">
    <property type="entry name" value="Ion_trans_2"/>
    <property type="match status" value="1"/>
</dbReference>
<gene>
    <name evidence="4" type="ORF">ABE41_015320</name>
</gene>
<dbReference type="PANTHER" id="PTHR43833:SF9">
    <property type="entry name" value="POTASSIUM CHANNEL PROTEIN YUGO-RELATED"/>
    <property type="match status" value="1"/>
</dbReference>
<evidence type="ECO:0000313" key="5">
    <source>
        <dbReference type="Proteomes" id="UP000077412"/>
    </source>
</evidence>
<dbReference type="SUPFAM" id="SSF51735">
    <property type="entry name" value="NAD(P)-binding Rossmann-fold domains"/>
    <property type="match status" value="1"/>
</dbReference>
<dbReference type="PROSITE" id="PS51201">
    <property type="entry name" value="RCK_N"/>
    <property type="match status" value="1"/>
</dbReference>